<proteinExistence type="predicted"/>
<dbReference type="InParanoid" id="A0A2T3B665"/>
<evidence type="ECO:0000313" key="3">
    <source>
        <dbReference type="Proteomes" id="UP000241818"/>
    </source>
</evidence>
<accession>A0A2T3B665</accession>
<evidence type="ECO:0000256" key="1">
    <source>
        <dbReference type="SAM" id="MobiDB-lite"/>
    </source>
</evidence>
<dbReference type="Proteomes" id="UP000241818">
    <property type="component" value="Unassembled WGS sequence"/>
</dbReference>
<gene>
    <name evidence="2" type="ORF">M430DRAFT_26741</name>
</gene>
<sequence>MAATSLPRRKVTPSPQKASAVKRHVIDLSPSKRCVLASSPQESPTPKRVPLVDASARHIVFDFTLADGGRARFPTEEESEILSSLYPTQYSIGLFGVFLVIRVTELPPQPWPLSVAGLPFYITADRFDFPTPFGRIKGQTGKFVLEEINAQCHASDEAFTAVTRWFDEKSTVTLMAPTSLLSRVVCARPHAYTSTNQKFPSRKKPPSVKGPPTTTIRDDATYDILRPGIMIS</sequence>
<dbReference type="GeneID" id="36573522"/>
<dbReference type="EMBL" id="KZ679009">
    <property type="protein sequence ID" value="PSS22231.1"/>
    <property type="molecule type" value="Genomic_DNA"/>
</dbReference>
<dbReference type="RefSeq" id="XP_024722386.1">
    <property type="nucleotide sequence ID" value="XM_024865441.1"/>
</dbReference>
<dbReference type="OrthoDB" id="5279783at2759"/>
<keyword evidence="3" id="KW-1185">Reference proteome</keyword>
<protein>
    <submittedName>
        <fullName evidence="2">Uncharacterized protein</fullName>
    </submittedName>
</protein>
<name>A0A2T3B665_AMORE</name>
<evidence type="ECO:0000313" key="2">
    <source>
        <dbReference type="EMBL" id="PSS22231.1"/>
    </source>
</evidence>
<dbReference type="STRING" id="857342.A0A2T3B665"/>
<dbReference type="AlphaFoldDB" id="A0A2T3B665"/>
<feature type="region of interest" description="Disordered" evidence="1">
    <location>
        <begin position="1"/>
        <end position="20"/>
    </location>
</feature>
<reference evidence="2 3" key="1">
    <citation type="journal article" date="2018" name="New Phytol.">
        <title>Comparative genomics and transcriptomics depict ericoid mycorrhizal fungi as versatile saprotrophs and plant mutualists.</title>
        <authorList>
            <person name="Martino E."/>
            <person name="Morin E."/>
            <person name="Grelet G.A."/>
            <person name="Kuo A."/>
            <person name="Kohler A."/>
            <person name="Daghino S."/>
            <person name="Barry K.W."/>
            <person name="Cichocki N."/>
            <person name="Clum A."/>
            <person name="Dockter R.B."/>
            <person name="Hainaut M."/>
            <person name="Kuo R.C."/>
            <person name="LaButti K."/>
            <person name="Lindahl B.D."/>
            <person name="Lindquist E.A."/>
            <person name="Lipzen A."/>
            <person name="Khouja H.R."/>
            <person name="Magnuson J."/>
            <person name="Murat C."/>
            <person name="Ohm R.A."/>
            <person name="Singer S.W."/>
            <person name="Spatafora J.W."/>
            <person name="Wang M."/>
            <person name="Veneault-Fourrey C."/>
            <person name="Henrissat B."/>
            <person name="Grigoriev I.V."/>
            <person name="Martin F.M."/>
            <person name="Perotto S."/>
        </authorList>
    </citation>
    <scope>NUCLEOTIDE SEQUENCE [LARGE SCALE GENOMIC DNA]</scope>
    <source>
        <strain evidence="2 3">ATCC 22711</strain>
    </source>
</reference>
<organism evidence="2 3">
    <name type="scientific">Amorphotheca resinae ATCC 22711</name>
    <dbReference type="NCBI Taxonomy" id="857342"/>
    <lineage>
        <taxon>Eukaryota</taxon>
        <taxon>Fungi</taxon>
        <taxon>Dikarya</taxon>
        <taxon>Ascomycota</taxon>
        <taxon>Pezizomycotina</taxon>
        <taxon>Leotiomycetes</taxon>
        <taxon>Helotiales</taxon>
        <taxon>Amorphothecaceae</taxon>
        <taxon>Amorphotheca</taxon>
    </lineage>
</organism>